<dbReference type="CDD" id="cd16406">
    <property type="entry name" value="ParB_N_like"/>
    <property type="match status" value="1"/>
</dbReference>
<proteinExistence type="inferred from homology"/>
<dbReference type="Gene3D" id="1.10.10.2830">
    <property type="match status" value="1"/>
</dbReference>
<dbReference type="GO" id="GO:0007059">
    <property type="term" value="P:chromosome segregation"/>
    <property type="evidence" value="ECO:0007669"/>
    <property type="project" value="TreeGrafter"/>
</dbReference>
<protein>
    <submittedName>
        <fullName evidence="5">Plasmid stabilization protein</fullName>
    </submittedName>
</protein>
<dbReference type="GO" id="GO:0003677">
    <property type="term" value="F:DNA binding"/>
    <property type="evidence" value="ECO:0007669"/>
    <property type="project" value="InterPro"/>
</dbReference>
<dbReference type="InterPro" id="IPR004437">
    <property type="entry name" value="ParB/RepB/Spo0J"/>
</dbReference>
<evidence type="ECO:0000256" key="2">
    <source>
        <dbReference type="SAM" id="Coils"/>
    </source>
</evidence>
<dbReference type="SUPFAM" id="SSF109709">
    <property type="entry name" value="KorB DNA-binding domain-like"/>
    <property type="match status" value="1"/>
</dbReference>
<sequence>MSKGARNQRERTKTMTIMTDTTIPLGRLVASKKNVRRISNQRDRMELAASIEHHGLIQNLVVRKAPKGNKFEVVAGGRRLDAMNLLLKEGRSIQGVDVTKDYPVRVVENAESSDTEISLVENTHRVAMHPVDEVIAYRDLAEDGMEPENIAARFGQSVVTVRQRLKLASLSPRILDELRSDEMTLEQARALAISDDHAAQEQAWFEQSSWHRDPRSLRAFLTQAHVRATDRLVRFVGPEAYERAGGAVLRDLFGEDTTTYLTDRPLLVKLATGQLEAVAEEIRQRGWKWAEISLEANSGYGAGHGRIHASSRALSEAEQAEYDALSDEFDALAERIESYEEDAPELEADEQRQQEVSGRMEAIQSGSYGYDPQEMAVAGCIVGIAYDGSVDITRGLVKSEDQNALAALRNPEGQTDEGEVDEGGEGAEAPAQERSGLSYGLIEELTAIRTAAMRVELAARPQVALAAILMPLVGRAFHDHAMRMGRESAVEVHGEMRDLAPSIKEPDACRALSGWNDIMEGWGHHIPGTSADLWPWLLEQDTGRLVDLLAVVTAANLNAVSARYSASKSRLAEADLVAEAVKLDMKEWWSPEAPFLSRLSKADIADVLREAGSAETAAKAVERAPKDEAVLLAEKELAGKGWLPALLRSAETQAPEPLSVAAE</sequence>
<dbReference type="AlphaFoldDB" id="A0A090FR21"/>
<dbReference type="SUPFAM" id="SSF110849">
    <property type="entry name" value="ParB/Sulfiredoxin"/>
    <property type="match status" value="1"/>
</dbReference>
<reference evidence="6" key="1">
    <citation type="submission" date="2014-08" db="EMBL/GenBank/DDBJ databases">
        <authorList>
            <person name="Moulin L."/>
        </authorList>
    </citation>
    <scope>NUCLEOTIDE SEQUENCE [LARGE SCALE GENOMIC DNA]</scope>
</reference>
<feature type="region of interest" description="Disordered" evidence="3">
    <location>
        <begin position="407"/>
        <end position="434"/>
    </location>
</feature>
<dbReference type="NCBIfam" id="TIGR00180">
    <property type="entry name" value="parB_part"/>
    <property type="match status" value="1"/>
</dbReference>
<dbReference type="EMBL" id="CCMZ01000029">
    <property type="protein sequence ID" value="CDX21344.1"/>
    <property type="molecule type" value="Genomic_DNA"/>
</dbReference>
<accession>A0A090FR21</accession>
<dbReference type="FunFam" id="1.10.10.2830:FF:000001">
    <property type="entry name" value="Chromosome partitioning protein ParB"/>
    <property type="match status" value="1"/>
</dbReference>
<keyword evidence="6" id="KW-1185">Reference proteome</keyword>
<dbReference type="InterPro" id="IPR050336">
    <property type="entry name" value="Chromosome_partition/occlusion"/>
</dbReference>
<evidence type="ECO:0000256" key="3">
    <source>
        <dbReference type="SAM" id="MobiDB-lite"/>
    </source>
</evidence>
<evidence type="ECO:0000256" key="1">
    <source>
        <dbReference type="ARBA" id="ARBA00006295"/>
    </source>
</evidence>
<dbReference type="PANTHER" id="PTHR33375">
    <property type="entry name" value="CHROMOSOME-PARTITIONING PROTEIN PARB-RELATED"/>
    <property type="match status" value="1"/>
</dbReference>
<organism evidence="5 6">
    <name type="scientific">Mesorhizobium plurifarium</name>
    <dbReference type="NCBI Taxonomy" id="69974"/>
    <lineage>
        <taxon>Bacteria</taxon>
        <taxon>Pseudomonadati</taxon>
        <taxon>Pseudomonadota</taxon>
        <taxon>Alphaproteobacteria</taxon>
        <taxon>Hyphomicrobiales</taxon>
        <taxon>Phyllobacteriaceae</taxon>
        <taxon>Mesorhizobium</taxon>
    </lineage>
</organism>
<name>A0A090FR21_MESPL</name>
<feature type="compositionally biased region" description="Acidic residues" evidence="3">
    <location>
        <begin position="414"/>
        <end position="425"/>
    </location>
</feature>
<dbReference type="InterPro" id="IPR003115">
    <property type="entry name" value="ParB_N"/>
</dbReference>
<dbReference type="Gene3D" id="3.90.1530.30">
    <property type="match status" value="1"/>
</dbReference>
<dbReference type="GO" id="GO:0005694">
    <property type="term" value="C:chromosome"/>
    <property type="evidence" value="ECO:0007669"/>
    <property type="project" value="TreeGrafter"/>
</dbReference>
<comment type="similarity">
    <text evidence="1">Belongs to the ParB family.</text>
</comment>
<feature type="domain" description="ParB-like N-terminal" evidence="4">
    <location>
        <begin position="21"/>
        <end position="123"/>
    </location>
</feature>
<dbReference type="Pfam" id="PF02195">
    <property type="entry name" value="ParB_N"/>
    <property type="match status" value="1"/>
</dbReference>
<keyword evidence="2" id="KW-0175">Coiled coil</keyword>
<dbReference type="InterPro" id="IPR041468">
    <property type="entry name" value="HTH_ParB/Spo0J"/>
</dbReference>
<dbReference type="SMART" id="SM00470">
    <property type="entry name" value="ParB"/>
    <property type="match status" value="1"/>
</dbReference>
<gene>
    <name evidence="5" type="ORF">MPL3356_350067</name>
</gene>
<evidence type="ECO:0000313" key="5">
    <source>
        <dbReference type="EMBL" id="CDX21344.1"/>
    </source>
</evidence>
<evidence type="ECO:0000259" key="4">
    <source>
        <dbReference type="SMART" id="SM00470"/>
    </source>
</evidence>
<evidence type="ECO:0000313" key="6">
    <source>
        <dbReference type="Proteomes" id="UP000045285"/>
    </source>
</evidence>
<dbReference type="InterPro" id="IPR036086">
    <property type="entry name" value="ParB/Sulfiredoxin_sf"/>
</dbReference>
<dbReference type="Proteomes" id="UP000045285">
    <property type="component" value="Unassembled WGS sequence"/>
</dbReference>
<dbReference type="PANTHER" id="PTHR33375:SF7">
    <property type="entry name" value="CHROMOSOME 2-PARTITIONING PROTEIN PARB-RELATED"/>
    <property type="match status" value="1"/>
</dbReference>
<feature type="coiled-coil region" evidence="2">
    <location>
        <begin position="315"/>
        <end position="356"/>
    </location>
</feature>
<dbReference type="Pfam" id="PF17762">
    <property type="entry name" value="HTH_ParB"/>
    <property type="match status" value="1"/>
</dbReference>